<dbReference type="InterPro" id="IPR036047">
    <property type="entry name" value="F-box-like_dom_sf"/>
</dbReference>
<gene>
    <name evidence="1" type="ORF">BT96DRAFT_849478</name>
</gene>
<reference evidence="1" key="1">
    <citation type="journal article" date="2019" name="Environ. Microbiol.">
        <title>Fungal ecological strategies reflected in gene transcription - a case study of two litter decomposers.</title>
        <authorList>
            <person name="Barbi F."/>
            <person name="Kohler A."/>
            <person name="Barry K."/>
            <person name="Baskaran P."/>
            <person name="Daum C."/>
            <person name="Fauchery L."/>
            <person name="Ihrmark K."/>
            <person name="Kuo A."/>
            <person name="LaButti K."/>
            <person name="Lipzen A."/>
            <person name="Morin E."/>
            <person name="Grigoriev I.V."/>
            <person name="Henrissat B."/>
            <person name="Lindahl B."/>
            <person name="Martin F."/>
        </authorList>
    </citation>
    <scope>NUCLEOTIDE SEQUENCE</scope>
    <source>
        <strain evidence="1">JB14</strain>
    </source>
</reference>
<sequence length="553" mass="63076">MSTEKDSLCSRCRNPLKPRVDLSSAELMNATSSPKFEPFIQEVEAMLFLAYQDGKDYEAELIRLRSHITHIETQQVRLENHRRQLQSLISPLRKLPNETLAHIFEYTCEKNLLQDFPWHDDGSPPPTKLSSLVITYLPAMAISAVCSRWRQLALSYPSLWSNLDVEICMTLKHWSDGFISMLDRYLQVSGNSPLNLTLNIQGQPQRNEPFALVRLARHAHRWKTFKYMGEHTLTDYRILSDLRYPILTDLELEAQDEGISSTDLNRFQHAPNLRALNTYDLVPSAIPYHQLQWANFKIFSHSDMEDILRKCPSLTSLKLAGFDDSSDFPETPSTGRSIVSLDVYEAAPESLSSMVFSCFNFPLLTDLKISRDVDEDYVQTWPRKAFDSFISRSACTITTFTIRNVALSDEDVIAALRIMPSLNDFEISDKGLKSHSPITTQLISSLCCVSPESLPTGSIMHLVPKLCSLRLVFTGTVFDDKAFIKTVRSRWLPDSKYATIVGVDCLRSVVLKFRHREVDAEVYKPLLDLDKKGLRVVVSGTKRTKIQYQIYSC</sequence>
<name>A0A6A4ICJ8_9AGAR</name>
<keyword evidence="2" id="KW-1185">Reference proteome</keyword>
<dbReference type="AlphaFoldDB" id="A0A6A4ICJ8"/>
<dbReference type="SUPFAM" id="SSF52047">
    <property type="entry name" value="RNI-like"/>
    <property type="match status" value="1"/>
</dbReference>
<dbReference type="EMBL" id="ML769391">
    <property type="protein sequence ID" value="KAE9408336.1"/>
    <property type="molecule type" value="Genomic_DNA"/>
</dbReference>
<dbReference type="SUPFAM" id="SSF81383">
    <property type="entry name" value="F-box domain"/>
    <property type="match status" value="1"/>
</dbReference>
<dbReference type="OrthoDB" id="3022400at2759"/>
<dbReference type="Proteomes" id="UP000799118">
    <property type="component" value="Unassembled WGS sequence"/>
</dbReference>
<evidence type="ECO:0000313" key="2">
    <source>
        <dbReference type="Proteomes" id="UP000799118"/>
    </source>
</evidence>
<proteinExistence type="predicted"/>
<dbReference type="InterPro" id="IPR032675">
    <property type="entry name" value="LRR_dom_sf"/>
</dbReference>
<evidence type="ECO:0000313" key="1">
    <source>
        <dbReference type="EMBL" id="KAE9408336.1"/>
    </source>
</evidence>
<organism evidence="1 2">
    <name type="scientific">Gymnopus androsaceus JB14</name>
    <dbReference type="NCBI Taxonomy" id="1447944"/>
    <lineage>
        <taxon>Eukaryota</taxon>
        <taxon>Fungi</taxon>
        <taxon>Dikarya</taxon>
        <taxon>Basidiomycota</taxon>
        <taxon>Agaricomycotina</taxon>
        <taxon>Agaricomycetes</taxon>
        <taxon>Agaricomycetidae</taxon>
        <taxon>Agaricales</taxon>
        <taxon>Marasmiineae</taxon>
        <taxon>Omphalotaceae</taxon>
        <taxon>Gymnopus</taxon>
    </lineage>
</organism>
<protein>
    <submittedName>
        <fullName evidence="1">Uncharacterized protein</fullName>
    </submittedName>
</protein>
<accession>A0A6A4ICJ8</accession>
<dbReference type="Gene3D" id="1.20.1280.50">
    <property type="match status" value="1"/>
</dbReference>
<dbReference type="Gene3D" id="3.80.10.10">
    <property type="entry name" value="Ribonuclease Inhibitor"/>
    <property type="match status" value="1"/>
</dbReference>